<dbReference type="Proteomes" id="UP000000763">
    <property type="component" value="Chromosome 6"/>
</dbReference>
<gene>
    <name evidence="3" type="ORF">OSJNBa0022O02.6</name>
    <name evidence="2" type="ORF">OSJNBb0014G01.43</name>
</gene>
<protein>
    <submittedName>
        <fullName evidence="2">Uncharacterized protein</fullName>
    </submittedName>
</protein>
<feature type="compositionally biased region" description="Basic and acidic residues" evidence="1">
    <location>
        <begin position="23"/>
        <end position="36"/>
    </location>
</feature>
<evidence type="ECO:0000313" key="3">
    <source>
        <dbReference type="EMBL" id="BAD35997.1"/>
    </source>
</evidence>
<feature type="region of interest" description="Disordered" evidence="1">
    <location>
        <begin position="19"/>
        <end position="54"/>
    </location>
</feature>
<reference evidence="2" key="2">
    <citation type="submission" date="2002-10" db="EMBL/GenBank/DDBJ databases">
        <title>Oryza sativa nipponbare(GA3) genomic DNA, chromosome 6, BAC clone:OSJNBb0014G01.</title>
        <authorList>
            <person name="Sasaki T."/>
            <person name="Matsumoto T."/>
            <person name="Katayose Y."/>
        </authorList>
    </citation>
    <scope>NUCLEOTIDE SEQUENCE</scope>
</reference>
<organism evidence="2 4">
    <name type="scientific">Oryza sativa subsp. japonica</name>
    <name type="common">Rice</name>
    <dbReference type="NCBI Taxonomy" id="39947"/>
    <lineage>
        <taxon>Eukaryota</taxon>
        <taxon>Viridiplantae</taxon>
        <taxon>Streptophyta</taxon>
        <taxon>Embryophyta</taxon>
        <taxon>Tracheophyta</taxon>
        <taxon>Spermatophyta</taxon>
        <taxon>Magnoliopsida</taxon>
        <taxon>Liliopsida</taxon>
        <taxon>Poales</taxon>
        <taxon>Poaceae</taxon>
        <taxon>BOP clade</taxon>
        <taxon>Oryzoideae</taxon>
        <taxon>Oryzeae</taxon>
        <taxon>Oryzinae</taxon>
        <taxon>Oryza</taxon>
        <taxon>Oryza sativa</taxon>
    </lineage>
</organism>
<evidence type="ECO:0000313" key="2">
    <source>
        <dbReference type="EMBL" id="BAD34041.1"/>
    </source>
</evidence>
<dbReference type="EMBL" id="AP005806">
    <property type="protein sequence ID" value="BAD34041.1"/>
    <property type="molecule type" value="Genomic_DNA"/>
</dbReference>
<evidence type="ECO:0000313" key="4">
    <source>
        <dbReference type="Proteomes" id="UP000000763"/>
    </source>
</evidence>
<dbReference type="AlphaFoldDB" id="Q69LT4"/>
<reference evidence="3" key="1">
    <citation type="submission" date="2002-03" db="EMBL/GenBank/DDBJ databases">
        <title>Oryza sativa nipponbare(GA3) genomic DNA, chromosome 6, BAC clone:OSJNBa0022O02.</title>
        <authorList>
            <person name="Sasaki T."/>
            <person name="Matsumoto T."/>
            <person name="Yamamoto K."/>
        </authorList>
    </citation>
    <scope>NUCLEOTIDE SEQUENCE</scope>
</reference>
<feature type="compositionally biased region" description="Basic residues" evidence="1">
    <location>
        <begin position="37"/>
        <end position="48"/>
    </location>
</feature>
<dbReference type="EMBL" id="AP004992">
    <property type="protein sequence ID" value="BAD35997.1"/>
    <property type="molecule type" value="Genomic_DNA"/>
</dbReference>
<accession>Q69LT4</accession>
<reference evidence="4" key="4">
    <citation type="journal article" date="2008" name="Nucleic Acids Res.">
        <title>The rice annotation project database (RAP-DB): 2008 update.</title>
        <authorList>
            <consortium name="The rice annotation project (RAP)"/>
        </authorList>
    </citation>
    <scope>GENOME REANNOTATION</scope>
    <source>
        <strain evidence="4">cv. Nipponbare</strain>
    </source>
</reference>
<name>Q69LT4_ORYSJ</name>
<sequence>MFQHSSILVEQRRKRGYKLLANRWDEKEEEKENEKGCHRHPSHRRHRREPQLAN</sequence>
<evidence type="ECO:0000256" key="1">
    <source>
        <dbReference type="SAM" id="MobiDB-lite"/>
    </source>
</evidence>
<reference evidence="4" key="3">
    <citation type="journal article" date="2005" name="Nature">
        <title>The map-based sequence of the rice genome.</title>
        <authorList>
            <consortium name="International rice genome sequencing project (IRGSP)"/>
            <person name="Matsumoto T."/>
            <person name="Wu J."/>
            <person name="Kanamori H."/>
            <person name="Katayose Y."/>
            <person name="Fujisawa M."/>
            <person name="Namiki N."/>
            <person name="Mizuno H."/>
            <person name="Yamamoto K."/>
            <person name="Antonio B.A."/>
            <person name="Baba T."/>
            <person name="Sakata K."/>
            <person name="Nagamura Y."/>
            <person name="Aoki H."/>
            <person name="Arikawa K."/>
            <person name="Arita K."/>
            <person name="Bito T."/>
            <person name="Chiden Y."/>
            <person name="Fujitsuka N."/>
            <person name="Fukunaka R."/>
            <person name="Hamada M."/>
            <person name="Harada C."/>
            <person name="Hayashi A."/>
            <person name="Hijishita S."/>
            <person name="Honda M."/>
            <person name="Hosokawa S."/>
            <person name="Ichikawa Y."/>
            <person name="Idonuma A."/>
            <person name="Iijima M."/>
            <person name="Ikeda M."/>
            <person name="Ikeno M."/>
            <person name="Ito K."/>
            <person name="Ito S."/>
            <person name="Ito T."/>
            <person name="Ito Y."/>
            <person name="Ito Y."/>
            <person name="Iwabuchi A."/>
            <person name="Kamiya K."/>
            <person name="Karasawa W."/>
            <person name="Kurita K."/>
            <person name="Katagiri S."/>
            <person name="Kikuta A."/>
            <person name="Kobayashi H."/>
            <person name="Kobayashi N."/>
            <person name="Machita K."/>
            <person name="Maehara T."/>
            <person name="Masukawa M."/>
            <person name="Mizubayashi T."/>
            <person name="Mukai Y."/>
            <person name="Nagasaki H."/>
            <person name="Nagata Y."/>
            <person name="Naito S."/>
            <person name="Nakashima M."/>
            <person name="Nakama Y."/>
            <person name="Nakamichi Y."/>
            <person name="Nakamura M."/>
            <person name="Meguro A."/>
            <person name="Negishi M."/>
            <person name="Ohta I."/>
            <person name="Ohta T."/>
            <person name="Okamoto M."/>
            <person name="Ono N."/>
            <person name="Saji S."/>
            <person name="Sakaguchi M."/>
            <person name="Sakai K."/>
            <person name="Shibata M."/>
            <person name="Shimokawa T."/>
            <person name="Song J."/>
            <person name="Takazaki Y."/>
            <person name="Terasawa K."/>
            <person name="Tsugane M."/>
            <person name="Tsuji K."/>
            <person name="Ueda S."/>
            <person name="Waki K."/>
            <person name="Yamagata H."/>
            <person name="Yamamoto M."/>
            <person name="Yamamoto S."/>
            <person name="Yamane H."/>
            <person name="Yoshiki S."/>
            <person name="Yoshihara R."/>
            <person name="Yukawa K."/>
            <person name="Zhong H."/>
            <person name="Yano M."/>
            <person name="Yuan Q."/>
            <person name="Ouyang S."/>
            <person name="Liu J."/>
            <person name="Jones K.M."/>
            <person name="Gansberger K."/>
            <person name="Moffat K."/>
            <person name="Hill J."/>
            <person name="Bera J."/>
            <person name="Fadrosh D."/>
            <person name="Jin S."/>
            <person name="Johri S."/>
            <person name="Kim M."/>
            <person name="Overton L."/>
            <person name="Reardon M."/>
            <person name="Tsitrin T."/>
            <person name="Vuong H."/>
            <person name="Weaver B."/>
            <person name="Ciecko A."/>
            <person name="Tallon L."/>
            <person name="Jackson J."/>
            <person name="Pai G."/>
            <person name="Aken S.V."/>
            <person name="Utterback T."/>
            <person name="Reidmuller S."/>
            <person name="Feldblyum T."/>
            <person name="Hsiao J."/>
            <person name="Zismann V."/>
            <person name="Iobst S."/>
            <person name="de Vazeille A.R."/>
            <person name="Buell C.R."/>
            <person name="Ying K."/>
            <person name="Li Y."/>
            <person name="Lu T."/>
            <person name="Huang Y."/>
            <person name="Zhao Q."/>
            <person name="Feng Q."/>
            <person name="Zhang L."/>
            <person name="Zhu J."/>
            <person name="Weng Q."/>
            <person name="Mu J."/>
            <person name="Lu Y."/>
            <person name="Fan D."/>
            <person name="Liu Y."/>
            <person name="Guan J."/>
            <person name="Zhang Y."/>
            <person name="Yu S."/>
            <person name="Liu X."/>
            <person name="Zhang Y."/>
            <person name="Hong G."/>
            <person name="Han B."/>
            <person name="Choisne N."/>
            <person name="Demange N."/>
            <person name="Orjeda G."/>
            <person name="Samain S."/>
            <person name="Cattolico L."/>
            <person name="Pelletier E."/>
            <person name="Couloux A."/>
            <person name="Segurens B."/>
            <person name="Wincker P."/>
            <person name="D'Hont A."/>
            <person name="Scarpelli C."/>
            <person name="Weissenbach J."/>
            <person name="Salanoubat M."/>
            <person name="Quetier F."/>
            <person name="Yu Y."/>
            <person name="Kim H.R."/>
            <person name="Rambo T."/>
            <person name="Currie J."/>
            <person name="Collura K."/>
            <person name="Luo M."/>
            <person name="Yang T."/>
            <person name="Ammiraju J.S.S."/>
            <person name="Engler F."/>
            <person name="Soderlund C."/>
            <person name="Wing R.A."/>
            <person name="Palmer L.E."/>
            <person name="de la Bastide M."/>
            <person name="Spiegel L."/>
            <person name="Nascimento L."/>
            <person name="Zutavern T."/>
            <person name="O'Shaughnessy A."/>
            <person name="Dike S."/>
            <person name="Dedhia N."/>
            <person name="Preston R."/>
            <person name="Balija V."/>
            <person name="McCombie W.R."/>
            <person name="Chow T."/>
            <person name="Chen H."/>
            <person name="Chung M."/>
            <person name="Chen C."/>
            <person name="Shaw J."/>
            <person name="Wu H."/>
            <person name="Hsiao K."/>
            <person name="Chao Y."/>
            <person name="Chu M."/>
            <person name="Cheng C."/>
            <person name="Hour A."/>
            <person name="Lee P."/>
            <person name="Lin S."/>
            <person name="Lin Y."/>
            <person name="Liou J."/>
            <person name="Liu S."/>
            <person name="Hsing Y."/>
            <person name="Raghuvanshi S."/>
            <person name="Mohanty A."/>
            <person name="Bharti A.K."/>
            <person name="Gaur A."/>
            <person name="Gupta V."/>
            <person name="Kumar D."/>
            <person name="Ravi V."/>
            <person name="Vij S."/>
            <person name="Kapur A."/>
            <person name="Khurana P."/>
            <person name="Khurana P."/>
            <person name="Khurana J.P."/>
            <person name="Tyagi A.K."/>
            <person name="Gaikwad K."/>
            <person name="Singh A."/>
            <person name="Dalal V."/>
            <person name="Srivastava S."/>
            <person name="Dixit A."/>
            <person name="Pal A.K."/>
            <person name="Ghazi I.A."/>
            <person name="Yadav M."/>
            <person name="Pandit A."/>
            <person name="Bhargava A."/>
            <person name="Sureshbabu K."/>
            <person name="Batra K."/>
            <person name="Sharma T.R."/>
            <person name="Mohapatra T."/>
            <person name="Singh N.K."/>
            <person name="Messing J."/>
            <person name="Nelson A.B."/>
            <person name="Fuks G."/>
            <person name="Kavchok S."/>
            <person name="Keizer G."/>
            <person name="Linton E."/>
            <person name="Llaca V."/>
            <person name="Song R."/>
            <person name="Tanyolac B."/>
            <person name="Young S."/>
            <person name="Ho-Il K."/>
            <person name="Hahn J.H."/>
            <person name="Sangsakoo G."/>
            <person name="Vanavichit A."/>
            <person name="de Mattos Luiz.A.T."/>
            <person name="Zimmer P.D."/>
            <person name="Malone G."/>
            <person name="Dellagostin O."/>
            <person name="de Oliveira A.C."/>
            <person name="Bevan M."/>
            <person name="Bancroft I."/>
            <person name="Minx P."/>
            <person name="Cordum H."/>
            <person name="Wilson R."/>
            <person name="Cheng Z."/>
            <person name="Jin W."/>
            <person name="Jiang J."/>
            <person name="Leong S.A."/>
            <person name="Iwama H."/>
            <person name="Gojobori T."/>
            <person name="Itoh T."/>
            <person name="Niimura Y."/>
            <person name="Fujii Y."/>
            <person name="Habara T."/>
            <person name="Sakai H."/>
            <person name="Sato Y."/>
            <person name="Wilson G."/>
            <person name="Kumar K."/>
            <person name="McCouch S."/>
            <person name="Juretic N."/>
            <person name="Hoen D."/>
            <person name="Wright S."/>
            <person name="Bruskiewich R."/>
            <person name="Bureau T."/>
            <person name="Miyao A."/>
            <person name="Hirochika H."/>
            <person name="Nishikawa T."/>
            <person name="Kadowaki K."/>
            <person name="Sugiura M."/>
            <person name="Burr B."/>
            <person name="Sasaki T."/>
        </authorList>
    </citation>
    <scope>NUCLEOTIDE SEQUENCE [LARGE SCALE GENOMIC DNA]</scope>
    <source>
        <strain evidence="4">cv. Nipponbare</strain>
    </source>
</reference>
<proteinExistence type="predicted"/>